<accession>A0A0A0RV74</accession>
<dbReference type="GeneID" id="24608115"/>
<protein>
    <submittedName>
        <fullName evidence="1">Uncharacterized protein</fullName>
    </submittedName>
</protein>
<dbReference type="RefSeq" id="YP_009151703.1">
    <property type="nucleotide sequence ID" value="NC_027374.1"/>
</dbReference>
<dbReference type="Proteomes" id="UP000030207">
    <property type="component" value="Segment"/>
</dbReference>
<proteinExistence type="predicted"/>
<gene>
    <name evidence="1" type="ORF">CPT_Moonbeam140</name>
</gene>
<dbReference type="KEGG" id="vg:24608115"/>
<dbReference type="OrthoDB" id="29148at10239"/>
<keyword evidence="2" id="KW-1185">Reference proteome</keyword>
<organism evidence="1 2">
    <name type="scientific">Bacillus phage Moonbeam</name>
    <dbReference type="NCBI Taxonomy" id="1540091"/>
    <lineage>
        <taxon>Viruses</taxon>
        <taxon>Duplodnaviria</taxon>
        <taxon>Heunggongvirae</taxon>
        <taxon>Uroviricota</taxon>
        <taxon>Caudoviricetes</taxon>
        <taxon>Herelleviridae</taxon>
        <taxon>Bastillevirinae</taxon>
        <taxon>Moonbeamvirus</taxon>
        <taxon>Moonbeamvirus moonbeam</taxon>
    </lineage>
</organism>
<sequence>MADKIKLDGGKYEIITDLANGVFEARRHGQPWRDLVGDKLILALISRLKDAEDLLKATLEDYEGEQYWAIERYLEENE</sequence>
<reference evidence="1 2" key="1">
    <citation type="submission" date="2014-07" db="EMBL/GenBank/DDBJ databases">
        <title>Complete Genome of Bacillus megaterium Myophage Moonbeam.</title>
        <authorList>
            <person name="Cadungog J.N."/>
            <person name="Khatemi B.E."/>
            <person name="Hernandez A.C."/>
            <person name="Everett G.F.K."/>
        </authorList>
    </citation>
    <scope>NUCLEOTIDE SEQUENCE [LARGE SCALE GENOMIC DNA]</scope>
</reference>
<evidence type="ECO:0000313" key="1">
    <source>
        <dbReference type="EMBL" id="AIW03538.1"/>
    </source>
</evidence>
<name>A0A0A0RV74_9CAUD</name>
<evidence type="ECO:0000313" key="2">
    <source>
        <dbReference type="Proteomes" id="UP000030207"/>
    </source>
</evidence>
<dbReference type="EMBL" id="KM236246">
    <property type="protein sequence ID" value="AIW03538.1"/>
    <property type="molecule type" value="Genomic_DNA"/>
</dbReference>